<evidence type="ECO:0000313" key="3">
    <source>
        <dbReference type="Proteomes" id="UP000250235"/>
    </source>
</evidence>
<reference evidence="2 3" key="1">
    <citation type="journal article" date="2015" name="Proc. Natl. Acad. Sci. U.S.A.">
        <title>The resurrection genome of Boea hygrometrica: A blueprint for survival of dehydration.</title>
        <authorList>
            <person name="Xiao L."/>
            <person name="Yang G."/>
            <person name="Zhang L."/>
            <person name="Yang X."/>
            <person name="Zhao S."/>
            <person name="Ji Z."/>
            <person name="Zhou Q."/>
            <person name="Hu M."/>
            <person name="Wang Y."/>
            <person name="Chen M."/>
            <person name="Xu Y."/>
            <person name="Jin H."/>
            <person name="Xiao X."/>
            <person name="Hu G."/>
            <person name="Bao F."/>
            <person name="Hu Y."/>
            <person name="Wan P."/>
            <person name="Li L."/>
            <person name="Deng X."/>
            <person name="Kuang T."/>
            <person name="Xiang C."/>
            <person name="Zhu J.K."/>
            <person name="Oliver M.J."/>
            <person name="He Y."/>
        </authorList>
    </citation>
    <scope>NUCLEOTIDE SEQUENCE [LARGE SCALE GENOMIC DNA]</scope>
    <source>
        <strain evidence="3">cv. XS01</strain>
    </source>
</reference>
<evidence type="ECO:0000313" key="2">
    <source>
        <dbReference type="EMBL" id="KZV28270.1"/>
    </source>
</evidence>
<dbReference type="Proteomes" id="UP000250235">
    <property type="component" value="Unassembled WGS sequence"/>
</dbReference>
<proteinExistence type="predicted"/>
<evidence type="ECO:0000256" key="1">
    <source>
        <dbReference type="SAM" id="MobiDB-lite"/>
    </source>
</evidence>
<dbReference type="AlphaFoldDB" id="A0A2Z7B2T3"/>
<feature type="region of interest" description="Disordered" evidence="1">
    <location>
        <begin position="15"/>
        <end position="40"/>
    </location>
</feature>
<dbReference type="EMBL" id="KV010157">
    <property type="protein sequence ID" value="KZV28270.1"/>
    <property type="molecule type" value="Genomic_DNA"/>
</dbReference>
<name>A0A2Z7B2T3_9LAMI</name>
<accession>A0A2Z7B2T3</accession>
<organism evidence="2 3">
    <name type="scientific">Dorcoceras hygrometricum</name>
    <dbReference type="NCBI Taxonomy" id="472368"/>
    <lineage>
        <taxon>Eukaryota</taxon>
        <taxon>Viridiplantae</taxon>
        <taxon>Streptophyta</taxon>
        <taxon>Embryophyta</taxon>
        <taxon>Tracheophyta</taxon>
        <taxon>Spermatophyta</taxon>
        <taxon>Magnoliopsida</taxon>
        <taxon>eudicotyledons</taxon>
        <taxon>Gunneridae</taxon>
        <taxon>Pentapetalae</taxon>
        <taxon>asterids</taxon>
        <taxon>lamiids</taxon>
        <taxon>Lamiales</taxon>
        <taxon>Gesneriaceae</taxon>
        <taxon>Didymocarpoideae</taxon>
        <taxon>Trichosporeae</taxon>
        <taxon>Loxocarpinae</taxon>
        <taxon>Dorcoceras</taxon>
    </lineage>
</organism>
<keyword evidence="3" id="KW-1185">Reference proteome</keyword>
<sequence length="166" mass="18690">MTNFGYCEPGDVPRRHVRSRGDMTNFGYSDAPPVPAAKPENHRYNRNIAKGKGSNPSTKSNVIQQIYVACNISCRAMHEDSREIRSRRLELNKKPKELKQPAHQLTTDRKKFRGHEVCEGVVAIHSAQHNVPGAESRFLKLLVPKLMGAWELPNRPTAAKQPAAER</sequence>
<gene>
    <name evidence="2" type="ORF">F511_26686</name>
</gene>
<protein>
    <submittedName>
        <fullName evidence="2">Uncharacterized protein</fullName>
    </submittedName>
</protein>